<feature type="transmembrane region" description="Helical" evidence="14">
    <location>
        <begin position="191"/>
        <end position="208"/>
    </location>
</feature>
<dbReference type="EMBL" id="JAACJL010000030">
    <property type="protein sequence ID" value="KAF4617736.1"/>
    <property type="molecule type" value="Genomic_DNA"/>
</dbReference>
<dbReference type="GO" id="GO:0005886">
    <property type="term" value="C:plasma membrane"/>
    <property type="evidence" value="ECO:0007669"/>
    <property type="project" value="UniProtKB-SubCell"/>
</dbReference>
<evidence type="ECO:0000256" key="10">
    <source>
        <dbReference type="ARBA" id="ARBA00023065"/>
    </source>
</evidence>
<evidence type="ECO:0000256" key="12">
    <source>
        <dbReference type="ARBA" id="ARBA00023180"/>
    </source>
</evidence>
<dbReference type="Pfam" id="PF08030">
    <property type="entry name" value="NAD_binding_6"/>
    <property type="match status" value="1"/>
</dbReference>
<dbReference type="GO" id="GO:0006826">
    <property type="term" value="P:iron ion transport"/>
    <property type="evidence" value="ECO:0007669"/>
    <property type="project" value="TreeGrafter"/>
</dbReference>
<dbReference type="EC" id="1.16.1.9" evidence="3"/>
<feature type="transmembrane region" description="Helical" evidence="14">
    <location>
        <begin position="32"/>
        <end position="50"/>
    </location>
</feature>
<dbReference type="PANTHER" id="PTHR32361">
    <property type="entry name" value="FERRIC/CUPRIC REDUCTASE TRANSMEMBRANE COMPONENT"/>
    <property type="match status" value="1"/>
</dbReference>
<evidence type="ECO:0000256" key="14">
    <source>
        <dbReference type="SAM" id="Phobius"/>
    </source>
</evidence>
<keyword evidence="7" id="KW-0249">Electron transport</keyword>
<feature type="transmembrane region" description="Helical" evidence="14">
    <location>
        <begin position="252"/>
        <end position="273"/>
    </location>
</feature>
<keyword evidence="17" id="KW-1185">Reference proteome</keyword>
<dbReference type="InterPro" id="IPR013121">
    <property type="entry name" value="Fe_red_NAD-bd_6"/>
</dbReference>
<evidence type="ECO:0000256" key="13">
    <source>
        <dbReference type="ARBA" id="ARBA00048483"/>
    </source>
</evidence>
<keyword evidence="9" id="KW-0560">Oxidoreductase</keyword>
<evidence type="ECO:0000256" key="2">
    <source>
        <dbReference type="ARBA" id="ARBA00006278"/>
    </source>
</evidence>
<keyword evidence="11 14" id="KW-0472">Membrane</keyword>
<keyword evidence="12" id="KW-0325">Glycoprotein</keyword>
<proteinExistence type="inferred from homology"/>
<dbReference type="InterPro" id="IPR039261">
    <property type="entry name" value="FNR_nucleotide-bd"/>
</dbReference>
<reference evidence="16 17" key="1">
    <citation type="submission" date="2019-12" db="EMBL/GenBank/DDBJ databases">
        <authorList>
            <person name="Floudas D."/>
            <person name="Bentzer J."/>
            <person name="Ahren D."/>
            <person name="Johansson T."/>
            <person name="Persson P."/>
            <person name="Tunlid A."/>
        </authorList>
    </citation>
    <scope>NUCLEOTIDE SEQUENCE [LARGE SCALE GENOMIC DNA]</scope>
    <source>
        <strain evidence="16 17">CBS 102.39</strain>
    </source>
</reference>
<feature type="domain" description="FAD-binding FR-type" evidence="15">
    <location>
        <begin position="292"/>
        <end position="427"/>
    </location>
</feature>
<evidence type="ECO:0000256" key="11">
    <source>
        <dbReference type="ARBA" id="ARBA00023136"/>
    </source>
</evidence>
<evidence type="ECO:0000256" key="8">
    <source>
        <dbReference type="ARBA" id="ARBA00022989"/>
    </source>
</evidence>
<dbReference type="AlphaFoldDB" id="A0A8H4QVU7"/>
<dbReference type="PROSITE" id="PS51384">
    <property type="entry name" value="FAD_FR"/>
    <property type="match status" value="1"/>
</dbReference>
<evidence type="ECO:0000256" key="4">
    <source>
        <dbReference type="ARBA" id="ARBA00022448"/>
    </source>
</evidence>
<evidence type="ECO:0000256" key="9">
    <source>
        <dbReference type="ARBA" id="ARBA00023002"/>
    </source>
</evidence>
<evidence type="ECO:0000256" key="6">
    <source>
        <dbReference type="ARBA" id="ARBA00022692"/>
    </source>
</evidence>
<dbReference type="InterPro" id="IPR013112">
    <property type="entry name" value="FAD-bd_8"/>
</dbReference>
<dbReference type="GO" id="GO:0015677">
    <property type="term" value="P:copper ion import"/>
    <property type="evidence" value="ECO:0007669"/>
    <property type="project" value="TreeGrafter"/>
</dbReference>
<keyword evidence="5" id="KW-1003">Cell membrane</keyword>
<dbReference type="InterPro" id="IPR051410">
    <property type="entry name" value="Ferric/Cupric_Reductase"/>
</dbReference>
<dbReference type="Pfam" id="PF01794">
    <property type="entry name" value="Ferric_reduct"/>
    <property type="match status" value="1"/>
</dbReference>
<gene>
    <name evidence="16" type="ORF">D9613_006123</name>
</gene>
<dbReference type="SFLD" id="SFLDG01168">
    <property type="entry name" value="Ferric_reductase_subgroup_(FRE"/>
    <property type="match status" value="1"/>
</dbReference>
<keyword evidence="10" id="KW-0406">Ion transport</keyword>
<dbReference type="SFLD" id="SFLDS00052">
    <property type="entry name" value="Ferric_Reductase_Domain"/>
    <property type="match status" value="1"/>
</dbReference>
<dbReference type="SUPFAM" id="SSF63380">
    <property type="entry name" value="Riboflavin synthase domain-like"/>
    <property type="match status" value="1"/>
</dbReference>
<evidence type="ECO:0000313" key="16">
    <source>
        <dbReference type="EMBL" id="KAF4617736.1"/>
    </source>
</evidence>
<keyword evidence="6 14" id="KW-0812">Transmembrane</keyword>
<dbReference type="InterPro" id="IPR013130">
    <property type="entry name" value="Fe3_Rdtase_TM_dom"/>
</dbReference>
<comment type="subcellular location">
    <subcellularLocation>
        <location evidence="1">Cell membrane</location>
        <topology evidence="1">Multi-pass membrane protein</topology>
    </subcellularLocation>
</comment>
<evidence type="ECO:0000256" key="7">
    <source>
        <dbReference type="ARBA" id="ARBA00022982"/>
    </source>
</evidence>
<dbReference type="GO" id="GO:0052851">
    <property type="term" value="F:ferric-chelate reductase (NADPH) activity"/>
    <property type="evidence" value="ECO:0007669"/>
    <property type="project" value="UniProtKB-EC"/>
</dbReference>
<keyword evidence="4" id="KW-0813">Transport</keyword>
<comment type="caution">
    <text evidence="16">The sequence shown here is derived from an EMBL/GenBank/DDBJ whole genome shotgun (WGS) entry which is preliminary data.</text>
</comment>
<evidence type="ECO:0000259" key="15">
    <source>
        <dbReference type="PROSITE" id="PS51384"/>
    </source>
</evidence>
<feature type="transmembrane region" description="Helical" evidence="14">
    <location>
        <begin position="228"/>
        <end position="245"/>
    </location>
</feature>
<accession>A0A8H4QVU7</accession>
<dbReference type="InterPro" id="IPR017927">
    <property type="entry name" value="FAD-bd_FR_type"/>
</dbReference>
<evidence type="ECO:0000256" key="3">
    <source>
        <dbReference type="ARBA" id="ARBA00012668"/>
    </source>
</evidence>
<dbReference type="GO" id="GO:0006879">
    <property type="term" value="P:intracellular iron ion homeostasis"/>
    <property type="evidence" value="ECO:0007669"/>
    <property type="project" value="TreeGrafter"/>
</dbReference>
<name>A0A8H4QVU7_9AGAR</name>
<protein>
    <recommendedName>
        <fullName evidence="3">ferric-chelate reductase (NADPH)</fullName>
        <ecNumber evidence="3">1.16.1.9</ecNumber>
    </recommendedName>
</protein>
<dbReference type="InterPro" id="IPR017938">
    <property type="entry name" value="Riboflavin_synthase-like_b-brl"/>
</dbReference>
<dbReference type="SUPFAM" id="SSF52343">
    <property type="entry name" value="Ferredoxin reductase-like, C-terminal NADP-linked domain"/>
    <property type="match status" value="1"/>
</dbReference>
<comment type="catalytic activity">
    <reaction evidence="13">
        <text>2 a Fe(II)-siderophore + NADP(+) + H(+) = 2 a Fe(III)-siderophore + NADPH</text>
        <dbReference type="Rhea" id="RHEA:28795"/>
        <dbReference type="Rhea" id="RHEA-COMP:11342"/>
        <dbReference type="Rhea" id="RHEA-COMP:11344"/>
        <dbReference type="ChEBI" id="CHEBI:15378"/>
        <dbReference type="ChEBI" id="CHEBI:29033"/>
        <dbReference type="ChEBI" id="CHEBI:29034"/>
        <dbReference type="ChEBI" id="CHEBI:57783"/>
        <dbReference type="ChEBI" id="CHEBI:58349"/>
        <dbReference type="EC" id="1.16.1.9"/>
    </reaction>
</comment>
<dbReference type="PANTHER" id="PTHR32361:SF9">
    <property type="entry name" value="FERRIC REDUCTASE TRANSMEMBRANE COMPONENT 3-RELATED"/>
    <property type="match status" value="1"/>
</dbReference>
<dbReference type="Pfam" id="PF08022">
    <property type="entry name" value="FAD_binding_8"/>
    <property type="match status" value="1"/>
</dbReference>
<sequence>MADTGTPPVIPEEFRQYNSYVEDPLWQRKFSIIWPSVLAFFVLLAIPHLYHSIRTGRAYSTLFGISEDLTGKDYSVVQVSGSQSDSNQKRSPVGVVRTLGKLVEKAGLLFCWTPPGIGLTAGQILLMVGYAITIVLCMVLEAPLMSNSNRPGFIAIAQLPIIFLFATKNSIVSLILGPGNGYEKLNFVHRWSGRAMFLGSVLHGSLWIRNNLQYDLPILGHQKETSGIAAFGLLGVIILSSLKPVRYYFYEVFYYVHMIAFIAFFVTLCYHTIYASPWIFPPLAFYGLDLLLRLFRHRIKDAVLVPVGNQMTLVHVPHSTQGWIAGQHVKLRVFFSGRVFESHPLTILSAPPDISCITSFPQGLSFGIRACGDWSNALNKYALDALSEPVAEECDANETGIATASEPLNEVPIQVMIDGPYGGCSLDLGNYENAFLIAGGSGITFTLGLLDDIVGRCVRKGRQNGERTKKIEFIWCVRSFGSINWFEPALMDIATLAVQSSATDYPVQVHMTVYVTCLCDPDAVPDIPNCDFIVERPSVHSLLMDAASPEQRSSEKEEDAPFSKLHFEDGGGLAVCASGPESLTREASNAVARMQLMGQAGKLGGIGLHTEVFAL</sequence>
<keyword evidence="8 14" id="KW-1133">Transmembrane helix</keyword>
<organism evidence="16 17">
    <name type="scientific">Agrocybe pediades</name>
    <dbReference type="NCBI Taxonomy" id="84607"/>
    <lineage>
        <taxon>Eukaryota</taxon>
        <taxon>Fungi</taxon>
        <taxon>Dikarya</taxon>
        <taxon>Basidiomycota</taxon>
        <taxon>Agaricomycotina</taxon>
        <taxon>Agaricomycetes</taxon>
        <taxon>Agaricomycetidae</taxon>
        <taxon>Agaricales</taxon>
        <taxon>Agaricineae</taxon>
        <taxon>Strophariaceae</taxon>
        <taxon>Agrocybe</taxon>
    </lineage>
</organism>
<evidence type="ECO:0000256" key="1">
    <source>
        <dbReference type="ARBA" id="ARBA00004651"/>
    </source>
</evidence>
<evidence type="ECO:0000256" key="5">
    <source>
        <dbReference type="ARBA" id="ARBA00022475"/>
    </source>
</evidence>
<comment type="similarity">
    <text evidence="2">Belongs to the ferric reductase (FRE) family.</text>
</comment>
<dbReference type="Proteomes" id="UP000521872">
    <property type="component" value="Unassembled WGS sequence"/>
</dbReference>
<feature type="transmembrane region" description="Helical" evidence="14">
    <location>
        <begin position="152"/>
        <end position="179"/>
    </location>
</feature>
<evidence type="ECO:0000313" key="17">
    <source>
        <dbReference type="Proteomes" id="UP000521872"/>
    </source>
</evidence>
<feature type="transmembrane region" description="Helical" evidence="14">
    <location>
        <begin position="124"/>
        <end position="146"/>
    </location>
</feature>
<dbReference type="CDD" id="cd06186">
    <property type="entry name" value="NOX_Duox_like_FAD_NADP"/>
    <property type="match status" value="1"/>
</dbReference>
<dbReference type="Gene3D" id="3.40.50.80">
    <property type="entry name" value="Nucleotide-binding domain of ferredoxin-NADP reductase (FNR) module"/>
    <property type="match status" value="1"/>
</dbReference>